<feature type="compositionally biased region" description="Acidic residues" evidence="1">
    <location>
        <begin position="203"/>
        <end position="214"/>
    </location>
</feature>
<evidence type="ECO:0000313" key="2">
    <source>
        <dbReference type="EMBL" id="MXQ99770.1"/>
    </source>
</evidence>
<feature type="region of interest" description="Disordered" evidence="1">
    <location>
        <begin position="195"/>
        <end position="221"/>
    </location>
</feature>
<accession>A0A6B0SCW8</accession>
<dbReference type="EMBL" id="VBQZ03001055">
    <property type="protein sequence ID" value="MXQ99770.1"/>
    <property type="molecule type" value="Genomic_DNA"/>
</dbReference>
<feature type="region of interest" description="Disordered" evidence="1">
    <location>
        <begin position="138"/>
        <end position="163"/>
    </location>
</feature>
<name>A0A6B0SCW8_9CETA</name>
<evidence type="ECO:0000256" key="1">
    <source>
        <dbReference type="SAM" id="MobiDB-lite"/>
    </source>
</evidence>
<dbReference type="AlphaFoldDB" id="A0A6B0SCW8"/>
<evidence type="ECO:0000313" key="3">
    <source>
        <dbReference type="Proteomes" id="UP000322234"/>
    </source>
</evidence>
<keyword evidence="3" id="KW-1185">Reference proteome</keyword>
<comment type="caution">
    <text evidence="2">The sequence shown here is derived from an EMBL/GenBank/DDBJ whole genome shotgun (WGS) entry which is preliminary data.</text>
</comment>
<organism evidence="2 3">
    <name type="scientific">Bos mutus</name>
    <name type="common">wild yak</name>
    <dbReference type="NCBI Taxonomy" id="72004"/>
    <lineage>
        <taxon>Eukaryota</taxon>
        <taxon>Metazoa</taxon>
        <taxon>Chordata</taxon>
        <taxon>Craniata</taxon>
        <taxon>Vertebrata</taxon>
        <taxon>Euteleostomi</taxon>
        <taxon>Mammalia</taxon>
        <taxon>Eutheria</taxon>
        <taxon>Laurasiatheria</taxon>
        <taxon>Artiodactyla</taxon>
        <taxon>Ruminantia</taxon>
        <taxon>Pecora</taxon>
        <taxon>Bovidae</taxon>
        <taxon>Bovinae</taxon>
        <taxon>Bos</taxon>
    </lineage>
</organism>
<dbReference type="Proteomes" id="UP000322234">
    <property type="component" value="Unassembled WGS sequence"/>
</dbReference>
<feature type="region of interest" description="Disordered" evidence="1">
    <location>
        <begin position="1"/>
        <end position="41"/>
    </location>
</feature>
<protein>
    <submittedName>
        <fullName evidence="2">Uncharacterized protein</fullName>
    </submittedName>
</protein>
<reference evidence="2" key="1">
    <citation type="submission" date="2019-10" db="EMBL/GenBank/DDBJ databases">
        <title>The sequence and de novo assembly of the wild yak genome.</title>
        <authorList>
            <person name="Liu Y."/>
        </authorList>
    </citation>
    <scope>NUCLEOTIDE SEQUENCE [LARGE SCALE GENOMIC DNA]</scope>
    <source>
        <strain evidence="2">WY2019</strain>
    </source>
</reference>
<gene>
    <name evidence="2" type="ORF">E5288_WYG016968</name>
</gene>
<proteinExistence type="predicted"/>
<sequence>MSATEEHDWIPGGPDRAGSGAGHDPSLLGVQASGWEETEGVEEATALLASLEVSRALPGEQGWPQAAVEEECGREPLEESDMKEDVEMQENEEEEVTGLGFFVETFGPLFWSHVDSFLHNFRDNKHVLFRPPTDRLMARARSQPPSDPGEGPVPPQEQEDLGEGGRVLQSLDSAAGLRLGHFPCQLLTPMFASLCPNDKGEDQYENIDEEEEDGNEKPEGL</sequence>
<feature type="compositionally biased region" description="Pro residues" evidence="1">
    <location>
        <begin position="145"/>
        <end position="155"/>
    </location>
</feature>